<sequence length="141" mass="14894">MKVRYVLAALLVPGWFLTGCYQPRLQPPPETTGPTVHLSASPTRVVCPGPVTLTATAGPGVTRVDFYKQELGADLQPLLIGTDASAPYGLVYPEQGFGEPDDGAYDFVARAYDGQGLEASSNLVRVTVLIGKADTPCPQTS</sequence>
<dbReference type="RefSeq" id="WP_147372749.1">
    <property type="nucleotide sequence ID" value="NZ_QXDL01000105.1"/>
</dbReference>
<accession>A0A399EIL1</accession>
<reference evidence="1 2" key="1">
    <citation type="submission" date="2018-08" db="EMBL/GenBank/DDBJ databases">
        <title>Meiothermus terrae DSM 26712 genome sequencing project.</title>
        <authorList>
            <person name="Da Costa M.S."/>
            <person name="Albuquerque L."/>
            <person name="Raposo P."/>
            <person name="Froufe H.J.C."/>
            <person name="Barroso C.S."/>
            <person name="Egas C."/>
        </authorList>
    </citation>
    <scope>NUCLEOTIDE SEQUENCE [LARGE SCALE GENOMIC DNA]</scope>
    <source>
        <strain evidence="1 2">DSM 26712</strain>
    </source>
</reference>
<evidence type="ECO:0000313" key="1">
    <source>
        <dbReference type="EMBL" id="RIH82919.1"/>
    </source>
</evidence>
<dbReference type="Proteomes" id="UP000265715">
    <property type="component" value="Unassembled WGS sequence"/>
</dbReference>
<dbReference type="PROSITE" id="PS51257">
    <property type="entry name" value="PROKAR_LIPOPROTEIN"/>
    <property type="match status" value="1"/>
</dbReference>
<dbReference type="Gene3D" id="2.60.40.10">
    <property type="entry name" value="Immunoglobulins"/>
    <property type="match status" value="1"/>
</dbReference>
<dbReference type="InterPro" id="IPR013783">
    <property type="entry name" value="Ig-like_fold"/>
</dbReference>
<comment type="caution">
    <text evidence="1">The sequence shown here is derived from an EMBL/GenBank/DDBJ whole genome shotgun (WGS) entry which is preliminary data.</text>
</comment>
<evidence type="ECO:0000313" key="2">
    <source>
        <dbReference type="Proteomes" id="UP000265715"/>
    </source>
</evidence>
<keyword evidence="2" id="KW-1185">Reference proteome</keyword>
<gene>
    <name evidence="1" type="ORF">Mterra_02471</name>
</gene>
<evidence type="ECO:0008006" key="3">
    <source>
        <dbReference type="Google" id="ProtNLM"/>
    </source>
</evidence>
<protein>
    <recommendedName>
        <fullName evidence="3">Ig-like domain-containing protein</fullName>
    </recommendedName>
</protein>
<name>A0A399EIL1_9DEIN</name>
<dbReference type="OrthoDB" id="71555at2"/>
<proteinExistence type="predicted"/>
<dbReference type="EMBL" id="QXDL01000105">
    <property type="protein sequence ID" value="RIH82919.1"/>
    <property type="molecule type" value="Genomic_DNA"/>
</dbReference>
<organism evidence="1 2">
    <name type="scientific">Calidithermus terrae</name>
    <dbReference type="NCBI Taxonomy" id="1408545"/>
    <lineage>
        <taxon>Bacteria</taxon>
        <taxon>Thermotogati</taxon>
        <taxon>Deinococcota</taxon>
        <taxon>Deinococci</taxon>
        <taxon>Thermales</taxon>
        <taxon>Thermaceae</taxon>
        <taxon>Calidithermus</taxon>
    </lineage>
</organism>
<dbReference type="AlphaFoldDB" id="A0A399EIL1"/>